<dbReference type="EMBL" id="LSYV01000068">
    <property type="protein sequence ID" value="KXZ44495.1"/>
    <property type="molecule type" value="Genomic_DNA"/>
</dbReference>
<organism evidence="2 3">
    <name type="scientific">Gonium pectorale</name>
    <name type="common">Green alga</name>
    <dbReference type="NCBI Taxonomy" id="33097"/>
    <lineage>
        <taxon>Eukaryota</taxon>
        <taxon>Viridiplantae</taxon>
        <taxon>Chlorophyta</taxon>
        <taxon>core chlorophytes</taxon>
        <taxon>Chlorophyceae</taxon>
        <taxon>CS clade</taxon>
        <taxon>Chlamydomonadales</taxon>
        <taxon>Volvocaceae</taxon>
        <taxon>Gonium</taxon>
    </lineage>
</organism>
<reference evidence="3" key="1">
    <citation type="journal article" date="2016" name="Nat. Commun.">
        <title>The Gonium pectorale genome demonstrates co-option of cell cycle regulation during the evolution of multicellularity.</title>
        <authorList>
            <person name="Hanschen E.R."/>
            <person name="Marriage T.N."/>
            <person name="Ferris P.J."/>
            <person name="Hamaji T."/>
            <person name="Toyoda A."/>
            <person name="Fujiyama A."/>
            <person name="Neme R."/>
            <person name="Noguchi H."/>
            <person name="Minakuchi Y."/>
            <person name="Suzuki M."/>
            <person name="Kawai-Toyooka H."/>
            <person name="Smith D.R."/>
            <person name="Sparks H."/>
            <person name="Anderson J."/>
            <person name="Bakaric R."/>
            <person name="Luria V."/>
            <person name="Karger A."/>
            <person name="Kirschner M.W."/>
            <person name="Durand P.M."/>
            <person name="Michod R.E."/>
            <person name="Nozaki H."/>
            <person name="Olson B.J."/>
        </authorList>
    </citation>
    <scope>NUCLEOTIDE SEQUENCE [LARGE SCALE GENOMIC DNA]</scope>
    <source>
        <strain evidence="3">NIES-2863</strain>
    </source>
</reference>
<dbReference type="Proteomes" id="UP000075714">
    <property type="component" value="Unassembled WGS sequence"/>
</dbReference>
<evidence type="ECO:0008006" key="4">
    <source>
        <dbReference type="Google" id="ProtNLM"/>
    </source>
</evidence>
<dbReference type="SUPFAM" id="SSF52980">
    <property type="entry name" value="Restriction endonuclease-like"/>
    <property type="match status" value="1"/>
</dbReference>
<evidence type="ECO:0000313" key="2">
    <source>
        <dbReference type="EMBL" id="KXZ44495.1"/>
    </source>
</evidence>
<dbReference type="InterPro" id="IPR011604">
    <property type="entry name" value="PDDEXK-like_dom_sf"/>
</dbReference>
<dbReference type="OrthoDB" id="535128at2759"/>
<feature type="region of interest" description="Disordered" evidence="1">
    <location>
        <begin position="130"/>
        <end position="150"/>
    </location>
</feature>
<proteinExistence type="predicted"/>
<sequence length="150" mass="16107">MVLETGFISLPPRDGMPPLGASPDGLLLAWRDNPSKGGEPVRIALEFKSRFPFTKVSGKENGEDSYVWAPHKRFPDIMPPTHYAQVQLSMLAAQATSCLYLENTVQKTNVRVVPYDPVWLEAAIGEEPTAVAGPGAAASGPTTGGEWSAQ</sequence>
<protein>
    <recommendedName>
        <fullName evidence="4">YqaJ viral recombinase domain-containing protein</fullName>
    </recommendedName>
</protein>
<keyword evidence="3" id="KW-1185">Reference proteome</keyword>
<comment type="caution">
    <text evidence="2">The sequence shown here is derived from an EMBL/GenBank/DDBJ whole genome shotgun (WGS) entry which is preliminary data.</text>
</comment>
<dbReference type="InterPro" id="IPR011335">
    <property type="entry name" value="Restrct_endonuc-II-like"/>
</dbReference>
<evidence type="ECO:0000256" key="1">
    <source>
        <dbReference type="SAM" id="MobiDB-lite"/>
    </source>
</evidence>
<name>A0A150G4N8_GONPE</name>
<dbReference type="GO" id="GO:0006281">
    <property type="term" value="P:DNA repair"/>
    <property type="evidence" value="ECO:0007669"/>
    <property type="project" value="UniProtKB-ARBA"/>
</dbReference>
<gene>
    <name evidence="2" type="ORF">GPECTOR_67g336</name>
</gene>
<evidence type="ECO:0000313" key="3">
    <source>
        <dbReference type="Proteomes" id="UP000075714"/>
    </source>
</evidence>
<dbReference type="Gene3D" id="3.90.320.10">
    <property type="match status" value="1"/>
</dbReference>
<accession>A0A150G4N8</accession>
<dbReference type="AlphaFoldDB" id="A0A150G4N8"/>